<dbReference type="AlphaFoldDB" id="A0A3D8QQR7"/>
<feature type="compositionally biased region" description="Polar residues" evidence="2">
    <location>
        <begin position="495"/>
        <end position="511"/>
    </location>
</feature>
<dbReference type="PROSITE" id="PS50090">
    <property type="entry name" value="MYB_LIKE"/>
    <property type="match status" value="1"/>
</dbReference>
<feature type="region of interest" description="Disordered" evidence="2">
    <location>
        <begin position="184"/>
        <end position="243"/>
    </location>
</feature>
<dbReference type="EMBL" id="PDLN01000016">
    <property type="protein sequence ID" value="RDW63834.1"/>
    <property type="molecule type" value="Genomic_DNA"/>
</dbReference>
<evidence type="ECO:0008006" key="7">
    <source>
        <dbReference type="Google" id="ProtNLM"/>
    </source>
</evidence>
<protein>
    <recommendedName>
        <fullName evidence="7">Myb-like domain-containing protein</fullName>
    </recommendedName>
</protein>
<accession>A0A3D8QQR7</accession>
<dbReference type="InterPro" id="IPR009057">
    <property type="entry name" value="Homeodomain-like_sf"/>
</dbReference>
<name>A0A3D8QQR7_9HELO</name>
<dbReference type="SMART" id="SM00717">
    <property type="entry name" value="SANT"/>
    <property type="match status" value="2"/>
</dbReference>
<dbReference type="Gene3D" id="1.10.10.60">
    <property type="entry name" value="Homeodomain-like"/>
    <property type="match status" value="1"/>
</dbReference>
<feature type="region of interest" description="Disordered" evidence="2">
    <location>
        <begin position="292"/>
        <end position="316"/>
    </location>
</feature>
<feature type="compositionally biased region" description="Basic and acidic residues" evidence="2">
    <location>
        <begin position="79"/>
        <end position="90"/>
    </location>
</feature>
<proteinExistence type="predicted"/>
<keyword evidence="6" id="KW-1185">Reference proteome</keyword>
<dbReference type="SUPFAM" id="SSF46689">
    <property type="entry name" value="Homeodomain-like"/>
    <property type="match status" value="2"/>
</dbReference>
<dbReference type="InterPro" id="IPR017930">
    <property type="entry name" value="Myb_dom"/>
</dbReference>
<dbReference type="OrthoDB" id="608866at2759"/>
<evidence type="ECO:0000256" key="2">
    <source>
        <dbReference type="SAM" id="MobiDB-lite"/>
    </source>
</evidence>
<feature type="domain" description="HTH myb-type" evidence="4">
    <location>
        <begin position="237"/>
        <end position="289"/>
    </location>
</feature>
<comment type="caution">
    <text evidence="5">The sequence shown here is derived from an EMBL/GenBank/DDBJ whole genome shotgun (WGS) entry which is preliminary data.</text>
</comment>
<dbReference type="Proteomes" id="UP000256328">
    <property type="component" value="Unassembled WGS sequence"/>
</dbReference>
<organism evidence="5 6">
    <name type="scientific">Coleophoma crateriformis</name>
    <dbReference type="NCBI Taxonomy" id="565419"/>
    <lineage>
        <taxon>Eukaryota</taxon>
        <taxon>Fungi</taxon>
        <taxon>Dikarya</taxon>
        <taxon>Ascomycota</taxon>
        <taxon>Pezizomycotina</taxon>
        <taxon>Leotiomycetes</taxon>
        <taxon>Helotiales</taxon>
        <taxon>Dermateaceae</taxon>
        <taxon>Coleophoma</taxon>
    </lineage>
</organism>
<gene>
    <name evidence="5" type="ORF">BP5796_10336</name>
</gene>
<dbReference type="Gene3D" id="1.10.246.220">
    <property type="match status" value="1"/>
</dbReference>
<evidence type="ECO:0000313" key="5">
    <source>
        <dbReference type="EMBL" id="RDW63834.1"/>
    </source>
</evidence>
<dbReference type="InterPro" id="IPR001005">
    <property type="entry name" value="SANT/Myb"/>
</dbReference>
<feature type="compositionally biased region" description="Basic residues" evidence="2">
    <location>
        <begin position="226"/>
        <end position="236"/>
    </location>
</feature>
<feature type="region of interest" description="Disordered" evidence="2">
    <location>
        <begin position="72"/>
        <end position="111"/>
    </location>
</feature>
<dbReference type="InterPro" id="IPR052450">
    <property type="entry name" value="TRBD-Containing_Protein"/>
</dbReference>
<feature type="compositionally biased region" description="Basic and acidic residues" evidence="2">
    <location>
        <begin position="420"/>
        <end position="466"/>
    </location>
</feature>
<dbReference type="PANTHER" id="PTHR46734:SF1">
    <property type="entry name" value="TELOMERIC REPEAT-BINDING FACTOR 1"/>
    <property type="match status" value="1"/>
</dbReference>
<evidence type="ECO:0000259" key="3">
    <source>
        <dbReference type="PROSITE" id="PS50090"/>
    </source>
</evidence>
<feature type="domain" description="Myb-like" evidence="3">
    <location>
        <begin position="237"/>
        <end position="283"/>
    </location>
</feature>
<feature type="region of interest" description="Disordered" evidence="2">
    <location>
        <begin position="412"/>
        <end position="522"/>
    </location>
</feature>
<dbReference type="PANTHER" id="PTHR46734">
    <property type="entry name" value="TELOMERIC REPEAT-BINDING FACTOR 1 TERF1"/>
    <property type="match status" value="1"/>
</dbReference>
<dbReference type="Pfam" id="PF00249">
    <property type="entry name" value="Myb_DNA-binding"/>
    <property type="match status" value="1"/>
</dbReference>
<dbReference type="PROSITE" id="PS51294">
    <property type="entry name" value="HTH_MYB"/>
    <property type="match status" value="1"/>
</dbReference>
<sequence>MNATIEPSLLALLNNDKVEDYLSTPSLELPPLQDPNILKASGRPLLLEPDASHRVNKTSSTSQLVSQHATLINTSFDDGESRHDGNESRKSGRKEHVRTDRALGSTSPQSLRKILDDSGASATNPISKKRHIDSAKEDFVQLPQPLPKKQKSTKQVVVPPIINGIHELPPQVALFPPIASSSFHDSHGRNSLNMVSASPKEPKENPFPEDAPLATSVSDKQPSDKRSKRKGVKPYKRWSEEETSSLLKGVHKHGIGCWADILGDSEFSFNNRTAVDLKDRFRTCCPAELRGKVARSAKSSPSPGKDPAKGHASTRVRSSLMTENILIPTDILSEDATPGPEDIITKATTGKKTRKRGNHRKNLDDLASLGIEGPFRMSQRRGRRLFSEKDDRQILEGYKCYGTQWTKIQRDPRFQLQDRTPTDLRDRFRNKFPEKFSHTEDLTEKDHLRTAEPDKEREKEKEKSEAADLSSLLNPSSREHLRIQQMISADPEKSVPSTVSQPNQAQSTITKDSFPPMPEHSGVLTSADHLSFSQPIDWNEGIVAPFSGSLGDMDISRLLLEEPWSDNVSNFAGGKKQSYTNINSICTSNADAPLSQAMSFTNLLGYDIEPLSSMQSSNGMIDYSGE</sequence>
<evidence type="ECO:0000256" key="1">
    <source>
        <dbReference type="ARBA" id="ARBA00023242"/>
    </source>
</evidence>
<keyword evidence="1" id="KW-0539">Nucleus</keyword>
<dbReference type="CDD" id="cd11660">
    <property type="entry name" value="SANT_TRF"/>
    <property type="match status" value="2"/>
</dbReference>
<evidence type="ECO:0000259" key="4">
    <source>
        <dbReference type="PROSITE" id="PS51294"/>
    </source>
</evidence>
<evidence type="ECO:0000313" key="6">
    <source>
        <dbReference type="Proteomes" id="UP000256328"/>
    </source>
</evidence>
<feature type="compositionally biased region" description="Polar residues" evidence="2">
    <location>
        <begin position="184"/>
        <end position="196"/>
    </location>
</feature>
<reference evidence="5 6" key="1">
    <citation type="journal article" date="2018" name="IMA Fungus">
        <title>IMA Genome-F 9: Draft genome sequence of Annulohypoxylon stygium, Aspergillus mulundensis, Berkeleyomyces basicola (syn. Thielaviopsis basicola), Ceratocystis smalleyi, two Cercospora beticola strains, Coleophoma cylindrospora, Fusarium fracticaudum, Phialophora cf. hyalina, and Morchella septimelata.</title>
        <authorList>
            <person name="Wingfield B.D."/>
            <person name="Bills G.F."/>
            <person name="Dong Y."/>
            <person name="Huang W."/>
            <person name="Nel W.J."/>
            <person name="Swalarsk-Parry B.S."/>
            <person name="Vaghefi N."/>
            <person name="Wilken P.M."/>
            <person name="An Z."/>
            <person name="de Beer Z.W."/>
            <person name="De Vos L."/>
            <person name="Chen L."/>
            <person name="Duong T.A."/>
            <person name="Gao Y."/>
            <person name="Hammerbacher A."/>
            <person name="Kikkert J.R."/>
            <person name="Li Y."/>
            <person name="Li H."/>
            <person name="Li K."/>
            <person name="Li Q."/>
            <person name="Liu X."/>
            <person name="Ma X."/>
            <person name="Naidoo K."/>
            <person name="Pethybridge S.J."/>
            <person name="Sun J."/>
            <person name="Steenkamp E.T."/>
            <person name="van der Nest M.A."/>
            <person name="van Wyk S."/>
            <person name="Wingfield M.J."/>
            <person name="Xiong C."/>
            <person name="Yue Q."/>
            <person name="Zhang X."/>
        </authorList>
    </citation>
    <scope>NUCLEOTIDE SEQUENCE [LARGE SCALE GENOMIC DNA]</scope>
    <source>
        <strain evidence="5 6">BP5796</strain>
    </source>
</reference>
<dbReference type="Pfam" id="PF13921">
    <property type="entry name" value="Myb_DNA-bind_6"/>
    <property type="match status" value="1"/>
</dbReference>